<gene>
    <name evidence="9" type="ORF">TRUGW13939_08841</name>
</gene>
<name>A0A7H8R653_TALRU</name>
<dbReference type="GO" id="GO:1990573">
    <property type="term" value="P:potassium ion import across plasma membrane"/>
    <property type="evidence" value="ECO:0007669"/>
    <property type="project" value="TreeGrafter"/>
</dbReference>
<keyword evidence="6 8" id="KW-0472">Membrane</keyword>
<keyword evidence="4 8" id="KW-1133">Transmembrane helix</keyword>
<feature type="transmembrane region" description="Helical" evidence="8">
    <location>
        <begin position="238"/>
        <end position="262"/>
    </location>
</feature>
<dbReference type="RefSeq" id="XP_035347860.1">
    <property type="nucleotide sequence ID" value="XM_035491967.1"/>
</dbReference>
<evidence type="ECO:0000256" key="2">
    <source>
        <dbReference type="ARBA" id="ARBA00022448"/>
    </source>
</evidence>
<dbReference type="InterPro" id="IPR003445">
    <property type="entry name" value="Cat_transpt"/>
</dbReference>
<dbReference type="PANTHER" id="PTHR31064">
    <property type="entry name" value="POTASSIUM TRANSPORT PROTEIN DDB_G0292412-RELATED"/>
    <property type="match status" value="1"/>
</dbReference>
<evidence type="ECO:0000256" key="1">
    <source>
        <dbReference type="ARBA" id="ARBA00004141"/>
    </source>
</evidence>
<dbReference type="InterPro" id="IPR051143">
    <property type="entry name" value="TrkH_K-transport"/>
</dbReference>
<feature type="region of interest" description="Disordered" evidence="7">
    <location>
        <begin position="1"/>
        <end position="28"/>
    </location>
</feature>
<evidence type="ECO:0000256" key="8">
    <source>
        <dbReference type="SAM" id="Phobius"/>
    </source>
</evidence>
<protein>
    <recommendedName>
        <fullName evidence="11">Potassium transport protein</fullName>
    </recommendedName>
</protein>
<reference evidence="10" key="1">
    <citation type="submission" date="2020-06" db="EMBL/GenBank/DDBJ databases">
        <title>A chromosome-scale genome assembly of Talaromyces rugulosus W13939.</title>
        <authorList>
            <person name="Wang B."/>
            <person name="Guo L."/>
            <person name="Ye K."/>
            <person name="Wang L."/>
        </authorList>
    </citation>
    <scope>NUCLEOTIDE SEQUENCE [LARGE SCALE GENOMIC DNA]</scope>
    <source>
        <strain evidence="10">W13939</strain>
    </source>
</reference>
<evidence type="ECO:0000256" key="6">
    <source>
        <dbReference type="ARBA" id="ARBA00023136"/>
    </source>
</evidence>
<keyword evidence="5" id="KW-0406">Ion transport</keyword>
<evidence type="ECO:0000256" key="7">
    <source>
        <dbReference type="SAM" id="MobiDB-lite"/>
    </source>
</evidence>
<proteinExistence type="predicted"/>
<dbReference type="GeneID" id="55996326"/>
<feature type="transmembrane region" description="Helical" evidence="8">
    <location>
        <begin position="423"/>
        <end position="442"/>
    </location>
</feature>
<sequence length="549" mass="62014">MVHAGQQIDSTHRQHYAPNNGTDGQAAYTGDSVRSHVADLFRGLSLTRNPDLWQTLPAEKRYELENREDYIEIENALQALKGSTKNQQRRLLYNKMRRLIDSELSKCQKSQTRKPLSEEPDGTYFMGSHRSQFSRARRMMPVRQRLADNIFQEATLRSDLGRQVLADMIALCKQEHEIEIRPGLEPGKCHCIASKDESSEKRAHIKSNKAFYSAQTMVDNLGFTLTPDSMVHFNDATWPLLVMSFLAFAGNTLYPVVLRLVIWTFSKIVPKDSLTKETLQFILDHPRRCYTLLFPARPTWILFSIIFLLNFVDVLLIIVLDLNNPAVNSLSLGARILAAIFQAASARHTGTSSFNLADVNPAVQFSLVIMMYISILPIAISIRSSNAYEERALGVYPHEEGLDESNGSSYVMTHIRNQLTFDLWYIFLGTFCICIAEAQRIMDNDDPAVAVFPVFFEVVSGYGNVGLSLGYPTVNTSLSGQFTVFSKVVMCFMMIRGRHRGLPYALDRAIMLPSDHVTEIGLQTENSGSLGDAKSLRRRMLPMRTYLTT</sequence>
<dbReference type="AlphaFoldDB" id="A0A7H8R653"/>
<dbReference type="Pfam" id="PF02386">
    <property type="entry name" value="TrkH"/>
    <property type="match status" value="1"/>
</dbReference>
<dbReference type="KEGG" id="trg:TRUGW13939_08841"/>
<keyword evidence="10" id="KW-1185">Reference proteome</keyword>
<feature type="transmembrane region" description="Helical" evidence="8">
    <location>
        <begin position="300"/>
        <end position="320"/>
    </location>
</feature>
<feature type="transmembrane region" description="Helical" evidence="8">
    <location>
        <begin position="362"/>
        <end position="382"/>
    </location>
</feature>
<evidence type="ECO:0000313" key="10">
    <source>
        <dbReference type="Proteomes" id="UP000509510"/>
    </source>
</evidence>
<evidence type="ECO:0000256" key="3">
    <source>
        <dbReference type="ARBA" id="ARBA00022692"/>
    </source>
</evidence>
<dbReference type="GO" id="GO:0030007">
    <property type="term" value="P:intracellular potassium ion homeostasis"/>
    <property type="evidence" value="ECO:0007669"/>
    <property type="project" value="TreeGrafter"/>
</dbReference>
<organism evidence="9 10">
    <name type="scientific">Talaromyces rugulosus</name>
    <name type="common">Penicillium rugulosum</name>
    <dbReference type="NCBI Taxonomy" id="121627"/>
    <lineage>
        <taxon>Eukaryota</taxon>
        <taxon>Fungi</taxon>
        <taxon>Dikarya</taxon>
        <taxon>Ascomycota</taxon>
        <taxon>Pezizomycotina</taxon>
        <taxon>Eurotiomycetes</taxon>
        <taxon>Eurotiomycetidae</taxon>
        <taxon>Eurotiales</taxon>
        <taxon>Trichocomaceae</taxon>
        <taxon>Talaromyces</taxon>
        <taxon>Talaromyces sect. Islandici</taxon>
    </lineage>
</organism>
<evidence type="ECO:0000256" key="4">
    <source>
        <dbReference type="ARBA" id="ARBA00022989"/>
    </source>
</evidence>
<dbReference type="PANTHER" id="PTHR31064:SF5">
    <property type="entry name" value="POTASSIUM ION TRANSPORTER (EUROFUNG)"/>
    <property type="match status" value="1"/>
</dbReference>
<dbReference type="GO" id="GO:0005886">
    <property type="term" value="C:plasma membrane"/>
    <property type="evidence" value="ECO:0007669"/>
    <property type="project" value="TreeGrafter"/>
</dbReference>
<evidence type="ECO:0000256" key="5">
    <source>
        <dbReference type="ARBA" id="ARBA00023065"/>
    </source>
</evidence>
<dbReference type="EMBL" id="CP055902">
    <property type="protein sequence ID" value="QKX61686.1"/>
    <property type="molecule type" value="Genomic_DNA"/>
</dbReference>
<evidence type="ECO:0008006" key="11">
    <source>
        <dbReference type="Google" id="ProtNLM"/>
    </source>
</evidence>
<keyword evidence="3 8" id="KW-0812">Transmembrane</keyword>
<comment type="subcellular location">
    <subcellularLocation>
        <location evidence="1">Membrane</location>
        <topology evidence="1">Multi-pass membrane protein</topology>
    </subcellularLocation>
</comment>
<keyword evidence="2" id="KW-0813">Transport</keyword>
<dbReference type="GO" id="GO:0140107">
    <property type="term" value="F:high-affinity potassium ion transmembrane transporter activity"/>
    <property type="evidence" value="ECO:0007669"/>
    <property type="project" value="TreeGrafter"/>
</dbReference>
<evidence type="ECO:0000313" key="9">
    <source>
        <dbReference type="EMBL" id="QKX61686.1"/>
    </source>
</evidence>
<dbReference type="Proteomes" id="UP000509510">
    <property type="component" value="Chromosome V"/>
</dbReference>
<accession>A0A7H8R653</accession>
<dbReference type="OrthoDB" id="9999863at2759"/>